<evidence type="ECO:0000259" key="5">
    <source>
        <dbReference type="PROSITE" id="PS51296"/>
    </source>
</evidence>
<dbReference type="EMBL" id="SIHI01000001">
    <property type="protein sequence ID" value="TWT59023.1"/>
    <property type="molecule type" value="Genomic_DNA"/>
</dbReference>
<dbReference type="Proteomes" id="UP000317243">
    <property type="component" value="Unassembled WGS sequence"/>
</dbReference>
<dbReference type="PANTHER" id="PTHR21496:SF23">
    <property type="entry name" value="3-PHENYLPROPIONATE_CINNAMIC ACID DIOXYGENASE FERREDOXIN SUBUNIT"/>
    <property type="match status" value="1"/>
</dbReference>
<dbReference type="GO" id="GO:0046872">
    <property type="term" value="F:metal ion binding"/>
    <property type="evidence" value="ECO:0007669"/>
    <property type="project" value="UniProtKB-KW"/>
</dbReference>
<keyword evidence="6" id="KW-0223">Dioxygenase</keyword>
<keyword evidence="7" id="KW-1185">Reference proteome</keyword>
<gene>
    <name evidence="6" type="primary">nagAb</name>
    <name evidence="6" type="ORF">KOR42_24120</name>
</gene>
<accession>A0A5C5X9N0</accession>
<reference evidence="6 7" key="1">
    <citation type="submission" date="2019-02" db="EMBL/GenBank/DDBJ databases">
        <title>Deep-cultivation of Planctomycetes and their phenomic and genomic characterization uncovers novel biology.</title>
        <authorList>
            <person name="Wiegand S."/>
            <person name="Jogler M."/>
            <person name="Boedeker C."/>
            <person name="Pinto D."/>
            <person name="Vollmers J."/>
            <person name="Rivas-Marin E."/>
            <person name="Kohn T."/>
            <person name="Peeters S.H."/>
            <person name="Heuer A."/>
            <person name="Rast P."/>
            <person name="Oberbeckmann S."/>
            <person name="Bunk B."/>
            <person name="Jeske O."/>
            <person name="Meyerdierks A."/>
            <person name="Storesund J.E."/>
            <person name="Kallscheuer N."/>
            <person name="Luecker S."/>
            <person name="Lage O.M."/>
            <person name="Pohl T."/>
            <person name="Merkel B.J."/>
            <person name="Hornburger P."/>
            <person name="Mueller R.-W."/>
            <person name="Bruemmer F."/>
            <person name="Labrenz M."/>
            <person name="Spormann A.M."/>
            <person name="Op Den Camp H."/>
            <person name="Overmann J."/>
            <person name="Amann R."/>
            <person name="Jetten M.S.M."/>
            <person name="Mascher T."/>
            <person name="Medema M.H."/>
            <person name="Devos D.P."/>
            <person name="Kaster A.-K."/>
            <person name="Ovreas L."/>
            <person name="Rohde M."/>
            <person name="Galperin M.Y."/>
            <person name="Jogler C."/>
        </authorList>
    </citation>
    <scope>NUCLEOTIDE SEQUENCE [LARGE SCALE GENOMIC DNA]</scope>
    <source>
        <strain evidence="6 7">KOR42</strain>
    </source>
</reference>
<sequence length="102" mass="10935">MGQWVPIAKTDEVTTGSSKECVVDGRIIALFSTEDGYYAIDGICAHAGGPIAEGALNGCVVTCPWHGWQYEITTGEHCLNPQIRLTTFPVKVEGDSVLVEIP</sequence>
<evidence type="ECO:0000256" key="1">
    <source>
        <dbReference type="ARBA" id="ARBA00022714"/>
    </source>
</evidence>
<evidence type="ECO:0000256" key="4">
    <source>
        <dbReference type="ARBA" id="ARBA00023014"/>
    </source>
</evidence>
<keyword evidence="3" id="KW-0408">Iron</keyword>
<keyword evidence="6" id="KW-0560">Oxidoreductase</keyword>
<evidence type="ECO:0000256" key="3">
    <source>
        <dbReference type="ARBA" id="ARBA00023004"/>
    </source>
</evidence>
<dbReference type="PROSITE" id="PS51296">
    <property type="entry name" value="RIESKE"/>
    <property type="match status" value="1"/>
</dbReference>
<name>A0A5C5X9N0_9PLAN</name>
<protein>
    <submittedName>
        <fullName evidence="6">Naphthalene 1,2-dioxygenase/salicylate 5-hydroxylase systems, ferredoxin component</fullName>
    </submittedName>
</protein>
<comment type="caution">
    <text evidence="6">The sequence shown here is derived from an EMBL/GenBank/DDBJ whole genome shotgun (WGS) entry which is preliminary data.</text>
</comment>
<dbReference type="InterPro" id="IPR017941">
    <property type="entry name" value="Rieske_2Fe-2S"/>
</dbReference>
<keyword evidence="2" id="KW-0479">Metal-binding</keyword>
<keyword evidence="4" id="KW-0411">Iron-sulfur</keyword>
<dbReference type="OrthoDB" id="9795104at2"/>
<keyword evidence="1" id="KW-0001">2Fe-2S</keyword>
<dbReference type="InterPro" id="IPR036922">
    <property type="entry name" value="Rieske_2Fe-2S_sf"/>
</dbReference>
<dbReference type="RefSeq" id="WP_146509804.1">
    <property type="nucleotide sequence ID" value="NZ_SIHI01000001.1"/>
</dbReference>
<evidence type="ECO:0000256" key="2">
    <source>
        <dbReference type="ARBA" id="ARBA00022723"/>
    </source>
</evidence>
<evidence type="ECO:0000313" key="6">
    <source>
        <dbReference type="EMBL" id="TWT59023.1"/>
    </source>
</evidence>
<proteinExistence type="predicted"/>
<dbReference type="Pfam" id="PF00355">
    <property type="entry name" value="Rieske"/>
    <property type="match status" value="1"/>
</dbReference>
<organism evidence="6 7">
    <name type="scientific">Thalassoglobus neptunius</name>
    <dbReference type="NCBI Taxonomy" id="1938619"/>
    <lineage>
        <taxon>Bacteria</taxon>
        <taxon>Pseudomonadati</taxon>
        <taxon>Planctomycetota</taxon>
        <taxon>Planctomycetia</taxon>
        <taxon>Planctomycetales</taxon>
        <taxon>Planctomycetaceae</taxon>
        <taxon>Thalassoglobus</taxon>
    </lineage>
</organism>
<dbReference type="PANTHER" id="PTHR21496">
    <property type="entry name" value="FERREDOXIN-RELATED"/>
    <property type="match status" value="1"/>
</dbReference>
<feature type="domain" description="Rieske" evidence="5">
    <location>
        <begin position="4"/>
        <end position="99"/>
    </location>
</feature>
<dbReference type="SUPFAM" id="SSF50022">
    <property type="entry name" value="ISP domain"/>
    <property type="match status" value="1"/>
</dbReference>
<dbReference type="Gene3D" id="2.102.10.10">
    <property type="entry name" value="Rieske [2Fe-2S] iron-sulphur domain"/>
    <property type="match status" value="1"/>
</dbReference>
<dbReference type="GO" id="GO:0051537">
    <property type="term" value="F:2 iron, 2 sulfur cluster binding"/>
    <property type="evidence" value="ECO:0007669"/>
    <property type="project" value="UniProtKB-KW"/>
</dbReference>
<dbReference type="AlphaFoldDB" id="A0A5C5X9N0"/>
<dbReference type="GO" id="GO:0051213">
    <property type="term" value="F:dioxygenase activity"/>
    <property type="evidence" value="ECO:0007669"/>
    <property type="project" value="UniProtKB-KW"/>
</dbReference>
<evidence type="ECO:0000313" key="7">
    <source>
        <dbReference type="Proteomes" id="UP000317243"/>
    </source>
</evidence>